<dbReference type="Gene3D" id="3.90.660.20">
    <property type="entry name" value="Protoporphyrinogen oxidase, mitochondrial, domain 2"/>
    <property type="match status" value="1"/>
</dbReference>
<keyword evidence="10 11" id="KW-0350">Heme biosynthesis</keyword>
<accession>A0A3Q9RJU2</accession>
<dbReference type="Proteomes" id="UP000283095">
    <property type="component" value="Chromosome"/>
</dbReference>
<evidence type="ECO:0000313" key="13">
    <source>
        <dbReference type="EMBL" id="AZV40997.1"/>
    </source>
</evidence>
<gene>
    <name evidence="13" type="ORF">BAOM_0309</name>
</gene>
<evidence type="ECO:0000256" key="9">
    <source>
        <dbReference type="ARBA" id="ARBA00023002"/>
    </source>
</evidence>
<dbReference type="KEGG" id="pasa:BAOM_0309"/>
<sequence length="471" mass="52872">MRCQKVKTVVVIGGGITGLSTMHYLQKAVKANDLDVRLILIEAQEQLGGKICSVHNREFIIETGADSIVTRKENVIPFIKELGLEEEVVYNATGRSFLYSDSELKMIPEDAMFGIPMSLESLATTTLISAEGKVEALKDFYTLNDTFTKNDSVGAFLEHFLGKELVEKQISPVLSGVYSGKLNDLTIASTLPYLIDYKNEYGSIIRGLEANKEKFKGTANRKFLSFKNGLSTIINQLEEELMDSVEIIKGVQAKKVEKTSDRYLLTFTNYKEVEADYVVLSTPDSVAKQLLQNEELNEEFNQFKNSSMISIYLGFDLPDSELPQDGTGFITTEGSDLICNACTWTSRKWSHTSKNHHLLVRLFYKSSSPHYERLRKMNEAELEEVALADIRNSLGITGQPVASEITNWHNNMPNYHITHHQIVESLQEKMKSRYPNILLAGCSYFGVGIPDCIANGEKTAVRLTELLQMKS</sequence>
<dbReference type="NCBIfam" id="TIGR00562">
    <property type="entry name" value="proto_IX_ox"/>
    <property type="match status" value="1"/>
</dbReference>
<dbReference type="PANTHER" id="PTHR42923">
    <property type="entry name" value="PROTOPORPHYRINOGEN OXIDASE"/>
    <property type="match status" value="1"/>
</dbReference>
<dbReference type="Gene3D" id="3.50.50.60">
    <property type="entry name" value="FAD/NAD(P)-binding domain"/>
    <property type="match status" value="1"/>
</dbReference>
<feature type="domain" description="Amine oxidase" evidence="12">
    <location>
        <begin position="16"/>
        <end position="463"/>
    </location>
</feature>
<evidence type="ECO:0000256" key="3">
    <source>
        <dbReference type="ARBA" id="ARBA00004744"/>
    </source>
</evidence>
<evidence type="ECO:0000313" key="14">
    <source>
        <dbReference type="Proteomes" id="UP000283095"/>
    </source>
</evidence>
<reference evidence="13 14" key="1">
    <citation type="submission" date="2018-01" db="EMBL/GenBank/DDBJ databases">
        <title>Bacillus asahii Genome sequencing and assembly.</title>
        <authorList>
            <person name="Jiang H."/>
            <person name="Feng Y."/>
            <person name="Zhao F."/>
            <person name="Lin X."/>
        </authorList>
    </citation>
    <scope>NUCLEOTIDE SEQUENCE [LARGE SCALE GENOMIC DNA]</scope>
    <source>
        <strain evidence="13 14">OM18</strain>
    </source>
</reference>
<evidence type="ECO:0000256" key="2">
    <source>
        <dbReference type="ARBA" id="ARBA00001974"/>
    </source>
</evidence>
<dbReference type="AlphaFoldDB" id="A0A3Q9RJU2"/>
<evidence type="ECO:0000256" key="10">
    <source>
        <dbReference type="ARBA" id="ARBA00023133"/>
    </source>
</evidence>
<organism evidence="13 14">
    <name type="scientific">Peribacillus asahii</name>
    <dbReference type="NCBI Taxonomy" id="228899"/>
    <lineage>
        <taxon>Bacteria</taxon>
        <taxon>Bacillati</taxon>
        <taxon>Bacillota</taxon>
        <taxon>Bacilli</taxon>
        <taxon>Bacillales</taxon>
        <taxon>Bacillaceae</taxon>
        <taxon>Peribacillus</taxon>
    </lineage>
</organism>
<proteinExistence type="inferred from homology"/>
<dbReference type="SUPFAM" id="SSF51905">
    <property type="entry name" value="FAD/NAD(P)-binding domain"/>
    <property type="match status" value="1"/>
</dbReference>
<keyword evidence="11" id="KW-0963">Cytoplasm</keyword>
<dbReference type="InterPro" id="IPR002937">
    <property type="entry name" value="Amino_oxidase"/>
</dbReference>
<comment type="function">
    <text evidence="11">Involved in coproporphyrin-dependent heme b biosynthesis. Catalyzes the oxidation of coproporphyrinogen III to coproporphyrin III.</text>
</comment>
<comment type="similarity">
    <text evidence="4 11">Belongs to the protoporphyrinogen/coproporphyrinogen oxidase family. Coproporphyrinogen III oxidase subfamily.</text>
</comment>
<dbReference type="InterPro" id="IPR004572">
    <property type="entry name" value="Protoporphyrinogen_oxidase"/>
</dbReference>
<dbReference type="EMBL" id="CP026095">
    <property type="protein sequence ID" value="AZV40997.1"/>
    <property type="molecule type" value="Genomic_DNA"/>
</dbReference>
<dbReference type="PANTHER" id="PTHR42923:SF3">
    <property type="entry name" value="PROTOPORPHYRINOGEN OXIDASE"/>
    <property type="match status" value="1"/>
</dbReference>
<dbReference type="SUPFAM" id="SSF54373">
    <property type="entry name" value="FAD-linked reductases, C-terminal domain"/>
    <property type="match status" value="1"/>
</dbReference>
<evidence type="ECO:0000256" key="6">
    <source>
        <dbReference type="ARBA" id="ARBA00019046"/>
    </source>
</evidence>
<dbReference type="GO" id="GO:0004729">
    <property type="term" value="F:oxygen-dependent protoporphyrinogen oxidase activity"/>
    <property type="evidence" value="ECO:0007669"/>
    <property type="project" value="UniProtKB-UniRule"/>
</dbReference>
<evidence type="ECO:0000256" key="5">
    <source>
        <dbReference type="ARBA" id="ARBA00012402"/>
    </source>
</evidence>
<comment type="subcellular location">
    <subcellularLocation>
        <location evidence="11">Cytoplasm</location>
    </subcellularLocation>
</comment>
<protein>
    <recommendedName>
        <fullName evidence="6 11">Coproporphyrinogen III oxidase</fullName>
        <ecNumber evidence="5 11">1.3.3.15</ecNumber>
    </recommendedName>
</protein>
<dbReference type="UniPathway" id="UPA00252"/>
<keyword evidence="9 11" id="KW-0560">Oxidoreductase</keyword>
<comment type="catalytic activity">
    <reaction evidence="1">
        <text>coproporphyrinogen III + 3 O2 = coproporphyrin III + 3 H2O2</text>
        <dbReference type="Rhea" id="RHEA:43436"/>
        <dbReference type="ChEBI" id="CHEBI:15379"/>
        <dbReference type="ChEBI" id="CHEBI:16240"/>
        <dbReference type="ChEBI" id="CHEBI:57309"/>
        <dbReference type="ChEBI" id="CHEBI:131725"/>
        <dbReference type="EC" id="1.3.3.15"/>
    </reaction>
    <physiologicalReaction direction="left-to-right" evidence="1">
        <dbReference type="Rhea" id="RHEA:43437"/>
    </physiologicalReaction>
</comment>
<dbReference type="GO" id="GO:0006783">
    <property type="term" value="P:heme biosynthetic process"/>
    <property type="evidence" value="ECO:0007669"/>
    <property type="project" value="UniProtKB-UniRule"/>
</dbReference>
<dbReference type="Pfam" id="PF01593">
    <property type="entry name" value="Amino_oxidase"/>
    <property type="match status" value="1"/>
</dbReference>
<evidence type="ECO:0000256" key="7">
    <source>
        <dbReference type="ARBA" id="ARBA00022630"/>
    </source>
</evidence>
<evidence type="ECO:0000256" key="11">
    <source>
        <dbReference type="RuleBase" id="RU364052"/>
    </source>
</evidence>
<dbReference type="Gene3D" id="1.10.3110.10">
    <property type="entry name" value="protoporphyrinogen ix oxidase, domain 3"/>
    <property type="match status" value="1"/>
</dbReference>
<dbReference type="GO" id="GO:0005737">
    <property type="term" value="C:cytoplasm"/>
    <property type="evidence" value="ECO:0007669"/>
    <property type="project" value="UniProtKB-SubCell"/>
</dbReference>
<name>A0A3Q9RJU2_9BACI</name>
<evidence type="ECO:0000256" key="8">
    <source>
        <dbReference type="ARBA" id="ARBA00022827"/>
    </source>
</evidence>
<dbReference type="EC" id="1.3.3.15" evidence="5 11"/>
<evidence type="ECO:0000259" key="12">
    <source>
        <dbReference type="Pfam" id="PF01593"/>
    </source>
</evidence>
<comment type="cofactor">
    <cofactor evidence="2 11">
        <name>FAD</name>
        <dbReference type="ChEBI" id="CHEBI:57692"/>
    </cofactor>
</comment>
<evidence type="ECO:0000256" key="4">
    <source>
        <dbReference type="ARBA" id="ARBA00008310"/>
    </source>
</evidence>
<dbReference type="NCBIfam" id="NF009081">
    <property type="entry name" value="PRK12416.1"/>
    <property type="match status" value="1"/>
</dbReference>
<dbReference type="InterPro" id="IPR036188">
    <property type="entry name" value="FAD/NAD-bd_sf"/>
</dbReference>
<keyword evidence="8 11" id="KW-0274">FAD</keyword>
<evidence type="ECO:0000256" key="1">
    <source>
        <dbReference type="ARBA" id="ARBA00001755"/>
    </source>
</evidence>
<keyword evidence="7 11" id="KW-0285">Flavoprotein</keyword>
<comment type="pathway">
    <text evidence="3 11">Porphyrin-containing compound metabolism; protoheme biosynthesis.</text>
</comment>
<dbReference type="InterPro" id="IPR050464">
    <property type="entry name" value="Zeta_carotene_desat/Oxidored"/>
</dbReference>